<evidence type="ECO:0000313" key="1">
    <source>
        <dbReference type="EMBL" id="KIZ33822.1"/>
    </source>
</evidence>
<keyword evidence="2" id="KW-0614">Plasmid</keyword>
<accession>A0A0D7E2J1</accession>
<protein>
    <submittedName>
        <fullName evidence="1">Uncharacterized protein</fullName>
    </submittedName>
</protein>
<gene>
    <name evidence="2" type="ORF">GQA94_22155</name>
    <name evidence="1" type="ORF">LO50_19235</name>
</gene>
<evidence type="ECO:0000313" key="2">
    <source>
        <dbReference type="EMBL" id="QGZ32834.1"/>
    </source>
</evidence>
<evidence type="ECO:0000313" key="3">
    <source>
        <dbReference type="Proteomes" id="UP000032439"/>
    </source>
</evidence>
<dbReference type="Proteomes" id="UP000438983">
    <property type="component" value="Plasmid p1_PM101005"/>
</dbReference>
<dbReference type="Proteomes" id="UP000032439">
    <property type="component" value="Unassembled WGS sequence"/>
</dbReference>
<dbReference type="EMBL" id="JXXD01000217">
    <property type="protein sequence ID" value="KIZ33822.1"/>
    <property type="molecule type" value="Genomic_DNA"/>
</dbReference>
<reference evidence="1 3" key="1">
    <citation type="submission" date="2014-11" db="EMBL/GenBank/DDBJ databases">
        <title>Genomics and ecophysiology of heterotrophic nitrogen fixing bacteria isolated from estuarine surface water.</title>
        <authorList>
            <person name="Bentzon-Tilia M."/>
            <person name="Severin I."/>
            <person name="Hansen L.H."/>
            <person name="Riemann L."/>
        </authorList>
    </citation>
    <scope>NUCLEOTIDE SEQUENCE [LARGE SCALE GENOMIC DNA]</scope>
    <source>
        <strain evidence="1 3">BAL361</strain>
    </source>
</reference>
<dbReference type="OrthoDB" id="6955816at2"/>
<sequence length="60" mass="6940">MAIFDEMREQLQELLDLVKQDEQYTAAVAYGAFKADEGSAQAHRKRVLRIVELKRNFGLK</sequence>
<proteinExistence type="predicted"/>
<name>A0A0D7E2J1_STUST</name>
<dbReference type="PATRIC" id="fig|316.110.peg.2015"/>
<geneLocation type="plasmid" evidence="2">
    <name>p1_PM101005</name>
</geneLocation>
<reference evidence="2 4" key="2">
    <citation type="submission" date="2019-12" db="EMBL/GenBank/DDBJ databases">
        <title>Complete genome sequence of Pseudomonas stutzeri.</title>
        <authorList>
            <person name="Lim S.R."/>
            <person name="Kim J.H."/>
        </authorList>
    </citation>
    <scope>NUCLEOTIDE SEQUENCE [LARGE SCALE GENOMIC DNA]</scope>
    <source>
        <strain evidence="2 4">PM101005</strain>
        <plasmid evidence="2">p1_PM101005</plasmid>
        <plasmid evidence="4">p1_pm101005</plasmid>
    </source>
</reference>
<dbReference type="RefSeq" id="WP_044316033.1">
    <property type="nucleotide sequence ID" value="NZ_CP046903.1"/>
</dbReference>
<dbReference type="AlphaFoldDB" id="A0A0D7E2J1"/>
<evidence type="ECO:0000313" key="4">
    <source>
        <dbReference type="Proteomes" id="UP000438983"/>
    </source>
</evidence>
<dbReference type="EMBL" id="CP046903">
    <property type="protein sequence ID" value="QGZ32834.1"/>
    <property type="molecule type" value="Genomic_DNA"/>
</dbReference>
<organism evidence="1 3">
    <name type="scientific">Stutzerimonas stutzeri</name>
    <name type="common">Pseudomonas stutzeri</name>
    <dbReference type="NCBI Taxonomy" id="316"/>
    <lineage>
        <taxon>Bacteria</taxon>
        <taxon>Pseudomonadati</taxon>
        <taxon>Pseudomonadota</taxon>
        <taxon>Gammaproteobacteria</taxon>
        <taxon>Pseudomonadales</taxon>
        <taxon>Pseudomonadaceae</taxon>
        <taxon>Stutzerimonas</taxon>
    </lineage>
</organism>
<geneLocation type="plasmid" evidence="4">
    <name>p1_pm101005</name>
</geneLocation>